<evidence type="ECO:0000313" key="3">
    <source>
        <dbReference type="EMBL" id="ORJ59045.1"/>
    </source>
</evidence>
<dbReference type="AlphaFoldDB" id="A0A1X0Y1G9"/>
<protein>
    <submittedName>
        <fullName evidence="3">Glycosyl transferase</fullName>
    </submittedName>
</protein>
<evidence type="ECO:0000259" key="2">
    <source>
        <dbReference type="Pfam" id="PF13439"/>
    </source>
</evidence>
<dbReference type="STRING" id="1969733.B5V00_10760"/>
<dbReference type="RefSeq" id="WP_085010804.1">
    <property type="nucleotide sequence ID" value="NZ_NAAD01000013.1"/>
</dbReference>
<dbReference type="Gene3D" id="3.40.50.2000">
    <property type="entry name" value="Glycogen Phosphorylase B"/>
    <property type="match status" value="2"/>
</dbReference>
<proteinExistence type="predicted"/>
<dbReference type="PANTHER" id="PTHR45947">
    <property type="entry name" value="SULFOQUINOVOSYL TRANSFERASE SQD2"/>
    <property type="match status" value="1"/>
</dbReference>
<evidence type="ECO:0000259" key="1">
    <source>
        <dbReference type="Pfam" id="PF00534"/>
    </source>
</evidence>
<dbReference type="SUPFAM" id="SSF53756">
    <property type="entry name" value="UDP-Glycosyltransferase/glycogen phosphorylase"/>
    <property type="match status" value="1"/>
</dbReference>
<feature type="domain" description="Glycosyl transferase family 1" evidence="1">
    <location>
        <begin position="177"/>
        <end position="328"/>
    </location>
</feature>
<dbReference type="Proteomes" id="UP000193136">
    <property type="component" value="Unassembled WGS sequence"/>
</dbReference>
<accession>A0A1X0Y1G9</accession>
<dbReference type="Pfam" id="PF13439">
    <property type="entry name" value="Glyco_transf_4"/>
    <property type="match status" value="1"/>
</dbReference>
<keyword evidence="3" id="KW-0808">Transferase</keyword>
<dbReference type="CDD" id="cd03819">
    <property type="entry name" value="GT4_WavL-like"/>
    <property type="match status" value="1"/>
</dbReference>
<comment type="caution">
    <text evidence="3">The sequence shown here is derived from an EMBL/GenBank/DDBJ whole genome shotgun (WGS) entry which is preliminary data.</text>
</comment>
<dbReference type="EMBL" id="NAAD01000013">
    <property type="protein sequence ID" value="ORJ59045.1"/>
    <property type="molecule type" value="Genomic_DNA"/>
</dbReference>
<dbReference type="GO" id="GO:0016758">
    <property type="term" value="F:hexosyltransferase activity"/>
    <property type="evidence" value="ECO:0007669"/>
    <property type="project" value="TreeGrafter"/>
</dbReference>
<dbReference type="OrthoDB" id="5147801at2"/>
<gene>
    <name evidence="3" type="ORF">B5V00_10760</name>
</gene>
<name>A0A1X0Y1G9_9BACT</name>
<dbReference type="InterPro" id="IPR050194">
    <property type="entry name" value="Glycosyltransferase_grp1"/>
</dbReference>
<organism evidence="3 4">
    <name type="scientific">Geothermobacter hydrogeniphilus</name>
    <dbReference type="NCBI Taxonomy" id="1969733"/>
    <lineage>
        <taxon>Bacteria</taxon>
        <taxon>Pseudomonadati</taxon>
        <taxon>Thermodesulfobacteriota</taxon>
        <taxon>Desulfuromonadia</taxon>
        <taxon>Desulfuromonadales</taxon>
        <taxon>Geothermobacteraceae</taxon>
        <taxon>Geothermobacter</taxon>
    </lineage>
</organism>
<evidence type="ECO:0000313" key="4">
    <source>
        <dbReference type="Proteomes" id="UP000193136"/>
    </source>
</evidence>
<keyword evidence="4" id="KW-1185">Reference proteome</keyword>
<dbReference type="InterPro" id="IPR028098">
    <property type="entry name" value="Glyco_trans_4-like_N"/>
</dbReference>
<feature type="domain" description="Glycosyltransferase subfamily 4-like N-terminal" evidence="2">
    <location>
        <begin position="13"/>
        <end position="162"/>
    </location>
</feature>
<sequence>MHVVQVLPELNEGGVERGTVELSRELVARGISSTVISNGGRLAEVIEQDGGRHCRLDVCSKNPLTAPARIRRLRRLLMELQPDILHARSRVPAWLCCLANRSLRVPFVTTVHGFNSVNAYSRVMTYGDRVICVSGAIRDYVKQHYGVLDEKLVVIPRGVDLEAFDPDNLDREFMARFRADHGLEGRWVVTSVGRITQLKDFETFIDAIAGLRRGMPDILGLIVGGVREDKRTYLEVLKRRAGDQQLAGHLLFTGSQKKIAEIYALSDVVVSSSKKPESFGRAAAEALAMEVPVIATAHGGVLDIVLDGRTGFLFAPGDCDELGQRIQAARGQTFRDLRQYVATNFNLDLMVEKTVSVYNELSVRRENGIC</sequence>
<dbReference type="InterPro" id="IPR001296">
    <property type="entry name" value="Glyco_trans_1"/>
</dbReference>
<reference evidence="3 4" key="1">
    <citation type="submission" date="2017-03" db="EMBL/GenBank/DDBJ databases">
        <title>Genome sequence of Geothermobacter sp. EPR-M, Deep-Sea Iron Reducer.</title>
        <authorList>
            <person name="Tully B."/>
            <person name="Savalia P."/>
            <person name="Abuyen K."/>
            <person name="Baughan C."/>
            <person name="Romero E."/>
            <person name="Ronkowski C."/>
            <person name="Torres B."/>
            <person name="Tremblay J."/>
            <person name="Trujillo A."/>
            <person name="Tyler M."/>
            <person name="Perez-Rodriguez I."/>
            <person name="Amend J."/>
        </authorList>
    </citation>
    <scope>NUCLEOTIDE SEQUENCE [LARGE SCALE GENOMIC DNA]</scope>
    <source>
        <strain evidence="3 4">EPR-M</strain>
    </source>
</reference>
<dbReference type="PANTHER" id="PTHR45947:SF3">
    <property type="entry name" value="SULFOQUINOVOSYL TRANSFERASE SQD2"/>
    <property type="match status" value="1"/>
</dbReference>
<dbReference type="Pfam" id="PF00534">
    <property type="entry name" value="Glycos_transf_1"/>
    <property type="match status" value="1"/>
</dbReference>